<feature type="compositionally biased region" description="Polar residues" evidence="1">
    <location>
        <begin position="1"/>
        <end position="11"/>
    </location>
</feature>
<dbReference type="CTD" id="20323557"/>
<dbReference type="GeneID" id="20323557"/>
<feature type="region of interest" description="Disordered" evidence="1">
    <location>
        <begin position="1"/>
        <end position="43"/>
    </location>
</feature>
<dbReference type="AlphaFoldDB" id="A0A075A562"/>
<reference evidence="2 3" key="1">
    <citation type="submission" date="2013-11" db="EMBL/GenBank/DDBJ databases">
        <title>Opisthorchis viverrini - life in the bile duct.</title>
        <authorList>
            <person name="Young N.D."/>
            <person name="Nagarajan N."/>
            <person name="Lin S.J."/>
            <person name="Korhonen P.K."/>
            <person name="Jex A.R."/>
            <person name="Hall R.S."/>
            <person name="Safavi-Hemami H."/>
            <person name="Kaewkong W."/>
            <person name="Bertrand D."/>
            <person name="Gao S."/>
            <person name="Seet Q."/>
            <person name="Wongkham S."/>
            <person name="Teh B.T."/>
            <person name="Wongkham C."/>
            <person name="Intapan P.M."/>
            <person name="Maleewong W."/>
            <person name="Yang X."/>
            <person name="Hu M."/>
            <person name="Wang Z."/>
            <person name="Hofmann A."/>
            <person name="Sternberg P.W."/>
            <person name="Tan P."/>
            <person name="Wang J."/>
            <person name="Gasser R.B."/>
        </authorList>
    </citation>
    <scope>NUCLEOTIDE SEQUENCE [LARGE SCALE GENOMIC DNA]</scope>
</reference>
<feature type="compositionally biased region" description="Basic and acidic residues" evidence="1">
    <location>
        <begin position="22"/>
        <end position="43"/>
    </location>
</feature>
<evidence type="ECO:0000313" key="2">
    <source>
        <dbReference type="EMBL" id="KER22559.1"/>
    </source>
</evidence>
<proteinExistence type="predicted"/>
<evidence type="ECO:0000313" key="3">
    <source>
        <dbReference type="Proteomes" id="UP000054324"/>
    </source>
</evidence>
<dbReference type="KEGG" id="ovi:T265_09388"/>
<evidence type="ECO:0000256" key="1">
    <source>
        <dbReference type="SAM" id="MobiDB-lite"/>
    </source>
</evidence>
<dbReference type="Proteomes" id="UP000054324">
    <property type="component" value="Unassembled WGS sequence"/>
</dbReference>
<name>A0A075A562_OPIVI</name>
<protein>
    <submittedName>
        <fullName evidence="2">Uncharacterized protein</fullName>
    </submittedName>
</protein>
<dbReference type="RefSeq" id="XP_009173696.1">
    <property type="nucleotide sequence ID" value="XM_009175432.1"/>
</dbReference>
<gene>
    <name evidence="2" type="ORF">T265_09388</name>
</gene>
<dbReference type="EMBL" id="KL596892">
    <property type="protein sequence ID" value="KER22559.1"/>
    <property type="molecule type" value="Genomic_DNA"/>
</dbReference>
<accession>A0A075A562</accession>
<sequence length="97" mass="11366">MTRTNISVQSNGRKRLIRGHTFAHEESPYSKGKQSEKTRRDRGCYSQRRWSQYCRRKERRISAVYPMNQTSSNAITSVKVLLDSQRLVSNAKETCLR</sequence>
<organism evidence="2 3">
    <name type="scientific">Opisthorchis viverrini</name>
    <name type="common">Southeast Asian liver fluke</name>
    <dbReference type="NCBI Taxonomy" id="6198"/>
    <lineage>
        <taxon>Eukaryota</taxon>
        <taxon>Metazoa</taxon>
        <taxon>Spiralia</taxon>
        <taxon>Lophotrochozoa</taxon>
        <taxon>Platyhelminthes</taxon>
        <taxon>Trematoda</taxon>
        <taxon>Digenea</taxon>
        <taxon>Opisthorchiida</taxon>
        <taxon>Opisthorchiata</taxon>
        <taxon>Opisthorchiidae</taxon>
        <taxon>Opisthorchis</taxon>
    </lineage>
</organism>
<keyword evidence="3" id="KW-1185">Reference proteome</keyword>